<organism evidence="3 4">
    <name type="scientific">Nocardiopsis composta</name>
    <dbReference type="NCBI Taxonomy" id="157465"/>
    <lineage>
        <taxon>Bacteria</taxon>
        <taxon>Bacillati</taxon>
        <taxon>Actinomycetota</taxon>
        <taxon>Actinomycetes</taxon>
        <taxon>Streptosporangiales</taxon>
        <taxon>Nocardiopsidaceae</taxon>
        <taxon>Nocardiopsis</taxon>
    </lineage>
</organism>
<dbReference type="Proteomes" id="UP000572635">
    <property type="component" value="Unassembled WGS sequence"/>
</dbReference>
<dbReference type="GO" id="GO:0004467">
    <property type="term" value="F:long-chain fatty acid-CoA ligase activity"/>
    <property type="evidence" value="ECO:0007669"/>
    <property type="project" value="UniProtKB-EC"/>
</dbReference>
<dbReference type="RefSeq" id="WP_184396537.1">
    <property type="nucleotide sequence ID" value="NZ_BAAAJD010000008.1"/>
</dbReference>
<evidence type="ECO:0000259" key="1">
    <source>
        <dbReference type="Pfam" id="PF00501"/>
    </source>
</evidence>
<gene>
    <name evidence="3" type="ORF">HDA36_005191</name>
</gene>
<dbReference type="InterPro" id="IPR050237">
    <property type="entry name" value="ATP-dep_AMP-bd_enzyme"/>
</dbReference>
<feature type="domain" description="AMP-binding enzyme C-terminal" evidence="2">
    <location>
        <begin position="420"/>
        <end position="490"/>
    </location>
</feature>
<keyword evidence="4" id="KW-1185">Reference proteome</keyword>
<dbReference type="Gene3D" id="3.40.50.12780">
    <property type="entry name" value="N-terminal domain of ligase-like"/>
    <property type="match status" value="1"/>
</dbReference>
<keyword evidence="3" id="KW-0436">Ligase</keyword>
<dbReference type="Pfam" id="PF00501">
    <property type="entry name" value="AMP-binding"/>
    <property type="match status" value="1"/>
</dbReference>
<dbReference type="SUPFAM" id="SSF56801">
    <property type="entry name" value="Acetyl-CoA synthetase-like"/>
    <property type="match status" value="1"/>
</dbReference>
<dbReference type="InterPro" id="IPR000873">
    <property type="entry name" value="AMP-dep_synth/lig_dom"/>
</dbReference>
<evidence type="ECO:0000313" key="3">
    <source>
        <dbReference type="EMBL" id="MBB5435107.1"/>
    </source>
</evidence>
<dbReference type="PANTHER" id="PTHR43767">
    <property type="entry name" value="LONG-CHAIN-FATTY-ACID--COA LIGASE"/>
    <property type="match status" value="1"/>
</dbReference>
<evidence type="ECO:0000259" key="2">
    <source>
        <dbReference type="Pfam" id="PF13193"/>
    </source>
</evidence>
<sequence>MTVHRLTLGDVLREHRRSRPTGTAAVDGPLRLSYTELDDRVNRLANALAAAGVGRGDRVCYIGRNSVRLQEGLLAAGRLGAVFVPANWRQSADELAFVLSDLAPAAVLWQSEGIGEAVRAARGAAPEAAEARWVHCATAARETGADEYEGFLAAAPAEDPDGDGDGSLPVLGLYTAAFDGRPSCALLSSDALLAHSATLLWLRRIEPGFTFLNSGPLFHVGTVMFNLAALHAGGTNVYLPAFDAAEAARLIEAERVDHIFGFGPMLDAIAEAAGGHDLSSLHFTAHSPEWDARITVGTDPWNASGMGGYGQTEVGGMLTFLALGMGGAGGAGRPSPMVQVRIAGPDGGELPPGETGEITARGRTLFSGYHGRPELNRRKAAGGWHRTGDLGRREPDGTITFIGPRLRMIKTGNENVYPAEVERALRAHPEIADAAVIGVPDERWGQSVTAVVQREPGAALDAEAVIGHARSLLASYKKPRRVVFVEAVPRAGRLPDYAALDAEHGGGGYPGE</sequence>
<evidence type="ECO:0000313" key="4">
    <source>
        <dbReference type="Proteomes" id="UP000572635"/>
    </source>
</evidence>
<dbReference type="Pfam" id="PF13193">
    <property type="entry name" value="AMP-binding_C"/>
    <property type="match status" value="1"/>
</dbReference>
<dbReference type="AlphaFoldDB" id="A0A7W8QR76"/>
<dbReference type="InterPro" id="IPR045851">
    <property type="entry name" value="AMP-bd_C_sf"/>
</dbReference>
<comment type="caution">
    <text evidence="3">The sequence shown here is derived from an EMBL/GenBank/DDBJ whole genome shotgun (WGS) entry which is preliminary data.</text>
</comment>
<protein>
    <submittedName>
        <fullName evidence="3">Long-chain acyl-CoA synthetase</fullName>
        <ecNumber evidence="3">6.2.1.3</ecNumber>
    </submittedName>
</protein>
<feature type="domain" description="AMP-dependent synthetase/ligase" evidence="1">
    <location>
        <begin position="14"/>
        <end position="370"/>
    </location>
</feature>
<name>A0A7W8QR76_9ACTN</name>
<dbReference type="InterPro" id="IPR042099">
    <property type="entry name" value="ANL_N_sf"/>
</dbReference>
<reference evidence="3 4" key="1">
    <citation type="submission" date="2020-08" db="EMBL/GenBank/DDBJ databases">
        <title>Sequencing the genomes of 1000 actinobacteria strains.</title>
        <authorList>
            <person name="Klenk H.-P."/>
        </authorList>
    </citation>
    <scope>NUCLEOTIDE SEQUENCE [LARGE SCALE GENOMIC DNA]</scope>
    <source>
        <strain evidence="3 4">DSM 44551</strain>
    </source>
</reference>
<dbReference type="Gene3D" id="3.30.300.30">
    <property type="match status" value="1"/>
</dbReference>
<dbReference type="PANTHER" id="PTHR43767:SF1">
    <property type="entry name" value="NONRIBOSOMAL PEPTIDE SYNTHASE PES1 (EUROFUNG)-RELATED"/>
    <property type="match status" value="1"/>
</dbReference>
<dbReference type="InterPro" id="IPR025110">
    <property type="entry name" value="AMP-bd_C"/>
</dbReference>
<proteinExistence type="predicted"/>
<dbReference type="EMBL" id="JACHDB010000001">
    <property type="protein sequence ID" value="MBB5435107.1"/>
    <property type="molecule type" value="Genomic_DNA"/>
</dbReference>
<dbReference type="EC" id="6.2.1.3" evidence="3"/>
<accession>A0A7W8QR76</accession>